<dbReference type="EMBL" id="CP002500">
    <property type="protein sequence ID" value="AET39774.1"/>
    <property type="molecule type" value="Genomic_DNA"/>
</dbReference>
<name>G8JSQ2_ERECY</name>
<dbReference type="Proteomes" id="UP000006790">
    <property type="component" value="Chromosome 4"/>
</dbReference>
<dbReference type="AlphaFoldDB" id="G8JSQ2"/>
<dbReference type="GO" id="GO:0030148">
    <property type="term" value="P:sphingolipid biosynthetic process"/>
    <property type="evidence" value="ECO:0007669"/>
    <property type="project" value="EnsemblFungi"/>
</dbReference>
<protein>
    <recommendedName>
        <fullName evidence="4">DUF1753 domain-containing protein</fullName>
    </recommendedName>
</protein>
<feature type="transmembrane region" description="Helical" evidence="1">
    <location>
        <begin position="74"/>
        <end position="98"/>
    </location>
</feature>
<evidence type="ECO:0000256" key="1">
    <source>
        <dbReference type="SAM" id="Phobius"/>
    </source>
</evidence>
<dbReference type="KEGG" id="erc:Ecym_4762"/>
<dbReference type="HOGENOM" id="CLU_103819_1_0_1"/>
<proteinExistence type="predicted"/>
<dbReference type="RefSeq" id="XP_003646591.1">
    <property type="nucleotide sequence ID" value="XM_003646543.1"/>
</dbReference>
<gene>
    <name evidence="2" type="ordered locus">Ecym_4762</name>
</gene>
<dbReference type="OMA" id="DQPVGFN"/>
<dbReference type="GO" id="GO:0070916">
    <property type="term" value="C:inositol phosphoceramide synthase complex"/>
    <property type="evidence" value="ECO:0007669"/>
    <property type="project" value="EnsemblFungi"/>
</dbReference>
<accession>G8JSQ2</accession>
<dbReference type="GO" id="GO:0006673">
    <property type="term" value="P:inositol phosphoceramide metabolic process"/>
    <property type="evidence" value="ECO:0007669"/>
    <property type="project" value="EnsemblFungi"/>
</dbReference>
<feature type="transmembrane region" description="Helical" evidence="1">
    <location>
        <begin position="12"/>
        <end position="40"/>
    </location>
</feature>
<dbReference type="GeneID" id="11470250"/>
<dbReference type="PANTHER" id="PTHR28077:SF1">
    <property type="entry name" value="INOSITOL PHOSPHORYLCERAMIDE SYNTHASE REGULATORY SUBUNIT KEI1"/>
    <property type="match status" value="1"/>
</dbReference>
<dbReference type="GO" id="GO:0070917">
    <property type="term" value="F:inositol phosphoceramide synthase regulator activity"/>
    <property type="evidence" value="ECO:0007669"/>
    <property type="project" value="EnsemblFungi"/>
</dbReference>
<dbReference type="OrthoDB" id="3338076at2759"/>
<evidence type="ECO:0000313" key="3">
    <source>
        <dbReference type="Proteomes" id="UP000006790"/>
    </source>
</evidence>
<evidence type="ECO:0000313" key="2">
    <source>
        <dbReference type="EMBL" id="AET39774.1"/>
    </source>
</evidence>
<dbReference type="FunCoup" id="G8JSQ2">
    <property type="interactions" value="13"/>
</dbReference>
<sequence>MVYLPQSFFGLPLYIGVELSLGVAIFNKFCGLYGILALFTGRPLDLIQWGFYVWSFAALLVFTKGLSQVYKPKLMTYCMVLTVYSLDTVLACFFAVLFTGDWFSKEDTSSGSNPVSGKGIGVVDVGKSGTQNFAYRRTVDDTQSASTHYEYSSTILLTLIVSALRFYSNFIIASFVRRMMKQNRYITEPDDVEYDLKNTSVAYRAYVSTQRWCYYFCRRYL</sequence>
<dbReference type="Pfam" id="PF08552">
    <property type="entry name" value="Kei1"/>
    <property type="match status" value="1"/>
</dbReference>
<keyword evidence="1" id="KW-1133">Transmembrane helix</keyword>
<reference evidence="3" key="1">
    <citation type="journal article" date="2012" name="G3 (Bethesda)">
        <title>Pichia sorbitophila, an interspecies yeast hybrid reveals early steps of genome resolution following polyploidization.</title>
        <authorList>
            <person name="Leh Louis V."/>
            <person name="Despons L."/>
            <person name="Friedrich A."/>
            <person name="Martin T."/>
            <person name="Durrens P."/>
            <person name="Casaregola S."/>
            <person name="Neuveglise C."/>
            <person name="Fairhead C."/>
            <person name="Marck C."/>
            <person name="Cruz J.A."/>
            <person name="Straub M.L."/>
            <person name="Kugler V."/>
            <person name="Sacerdot C."/>
            <person name="Uzunov Z."/>
            <person name="Thierry A."/>
            <person name="Weiss S."/>
            <person name="Bleykasten C."/>
            <person name="De Montigny J."/>
            <person name="Jacques N."/>
            <person name="Jung P."/>
            <person name="Lemaire M."/>
            <person name="Mallet S."/>
            <person name="Morel G."/>
            <person name="Richard G.F."/>
            <person name="Sarkar A."/>
            <person name="Savel G."/>
            <person name="Schacherer J."/>
            <person name="Seret M.L."/>
            <person name="Talla E."/>
            <person name="Samson G."/>
            <person name="Jubin C."/>
            <person name="Poulain J."/>
            <person name="Vacherie B."/>
            <person name="Barbe V."/>
            <person name="Pelletier E."/>
            <person name="Sherman D.J."/>
            <person name="Westhof E."/>
            <person name="Weissenbach J."/>
            <person name="Baret P.V."/>
            <person name="Wincker P."/>
            <person name="Gaillardin C."/>
            <person name="Dujon B."/>
            <person name="Souciet J.L."/>
        </authorList>
    </citation>
    <scope>NUCLEOTIDE SEQUENCE [LARGE SCALE GENOMIC DNA]</scope>
    <source>
        <strain evidence="3">CBS 270.75 / DBVPG 7215 / KCTC 17166 / NRRL Y-17582</strain>
    </source>
</reference>
<keyword evidence="3" id="KW-1185">Reference proteome</keyword>
<feature type="transmembrane region" description="Helical" evidence="1">
    <location>
        <begin position="46"/>
        <end position="62"/>
    </location>
</feature>
<feature type="transmembrane region" description="Helical" evidence="1">
    <location>
        <begin position="155"/>
        <end position="176"/>
    </location>
</feature>
<dbReference type="PANTHER" id="PTHR28077">
    <property type="entry name" value="INOSITOL PHOSPHORYLCERAMIDE SYNTHASE REGULATORY SUBUNIT KEI1"/>
    <property type="match status" value="1"/>
</dbReference>
<dbReference type="GO" id="GO:0000139">
    <property type="term" value="C:Golgi membrane"/>
    <property type="evidence" value="ECO:0007669"/>
    <property type="project" value="EnsemblFungi"/>
</dbReference>
<keyword evidence="1" id="KW-0812">Transmembrane</keyword>
<dbReference type="InParanoid" id="G8JSQ2"/>
<keyword evidence="1" id="KW-0472">Membrane</keyword>
<organism evidence="2 3">
    <name type="scientific">Eremothecium cymbalariae (strain CBS 270.75 / DBVPG 7215 / KCTC 17166 / NRRL Y-17582)</name>
    <name type="common">Yeast</name>
    <dbReference type="NCBI Taxonomy" id="931890"/>
    <lineage>
        <taxon>Eukaryota</taxon>
        <taxon>Fungi</taxon>
        <taxon>Dikarya</taxon>
        <taxon>Ascomycota</taxon>
        <taxon>Saccharomycotina</taxon>
        <taxon>Saccharomycetes</taxon>
        <taxon>Saccharomycetales</taxon>
        <taxon>Saccharomycetaceae</taxon>
        <taxon>Eremothecium</taxon>
    </lineage>
</organism>
<dbReference type="InterPro" id="IPR013862">
    <property type="entry name" value="Kei1"/>
</dbReference>
<evidence type="ECO:0008006" key="4">
    <source>
        <dbReference type="Google" id="ProtNLM"/>
    </source>
</evidence>
<dbReference type="eggNOG" id="ENOG502QT2Z">
    <property type="taxonomic scope" value="Eukaryota"/>
</dbReference>